<dbReference type="Proteomes" id="UP000774750">
    <property type="component" value="Unassembled WGS sequence"/>
</dbReference>
<reference evidence="2" key="2">
    <citation type="journal article" date="2021" name="Sci. Rep.">
        <title>The distribution of antibiotic resistance genes in chicken gut microbiota commensals.</title>
        <authorList>
            <person name="Juricova H."/>
            <person name="Matiasovicova J."/>
            <person name="Kubasova T."/>
            <person name="Cejkova D."/>
            <person name="Rychlik I."/>
        </authorList>
    </citation>
    <scope>NUCLEOTIDE SEQUENCE</scope>
    <source>
        <strain evidence="2">An559</strain>
    </source>
</reference>
<organism evidence="2 3">
    <name type="scientific">Merdimmobilis hominis</name>
    <dbReference type="NCBI Taxonomy" id="2897707"/>
    <lineage>
        <taxon>Bacteria</taxon>
        <taxon>Bacillati</taxon>
        <taxon>Bacillota</taxon>
        <taxon>Clostridia</taxon>
        <taxon>Eubacteriales</taxon>
        <taxon>Oscillospiraceae</taxon>
        <taxon>Merdimmobilis</taxon>
    </lineage>
</organism>
<dbReference type="AlphaFoldDB" id="A0A938X7F1"/>
<dbReference type="RefSeq" id="WP_204447676.1">
    <property type="nucleotide sequence ID" value="NZ_JACJKY010000020.1"/>
</dbReference>
<proteinExistence type="predicted"/>
<keyword evidence="1" id="KW-0472">Membrane</keyword>
<name>A0A938X7F1_9FIRM</name>
<keyword evidence="1" id="KW-1133">Transmembrane helix</keyword>
<keyword evidence="1" id="KW-0812">Transmembrane</keyword>
<sequence length="174" mass="20108">MRFKTKLNLKFYIVSLLLLGIVLLGWYGLYFLNTNKILMEDNMPMDAQTKIMFTIVIGAVVLSWTFSLFTLIRQAILGYAFVIDENGIHATATVRNVLAFIFVVPIRTIPFSAIEKVSEDHETLILHIDKTKIDIIPFLRTFARKKYHLFSGFTVEKQNVIKGEIEKYIINKMN</sequence>
<evidence type="ECO:0000313" key="3">
    <source>
        <dbReference type="Proteomes" id="UP000774750"/>
    </source>
</evidence>
<keyword evidence="3" id="KW-1185">Reference proteome</keyword>
<accession>A0A938X7F1</accession>
<evidence type="ECO:0000256" key="1">
    <source>
        <dbReference type="SAM" id="Phobius"/>
    </source>
</evidence>
<protein>
    <submittedName>
        <fullName evidence="2">Uncharacterized protein</fullName>
    </submittedName>
</protein>
<feature type="transmembrane region" description="Helical" evidence="1">
    <location>
        <begin position="12"/>
        <end position="31"/>
    </location>
</feature>
<reference evidence="2" key="1">
    <citation type="submission" date="2020-08" db="EMBL/GenBank/DDBJ databases">
        <authorList>
            <person name="Cejkova D."/>
            <person name="Kubasova T."/>
            <person name="Jahodarova E."/>
            <person name="Rychlik I."/>
        </authorList>
    </citation>
    <scope>NUCLEOTIDE SEQUENCE</scope>
    <source>
        <strain evidence="2">An559</strain>
    </source>
</reference>
<dbReference type="EMBL" id="JACJKY010000020">
    <property type="protein sequence ID" value="MBM6921586.1"/>
    <property type="molecule type" value="Genomic_DNA"/>
</dbReference>
<comment type="caution">
    <text evidence="2">The sequence shown here is derived from an EMBL/GenBank/DDBJ whole genome shotgun (WGS) entry which is preliminary data.</text>
</comment>
<evidence type="ECO:0000313" key="2">
    <source>
        <dbReference type="EMBL" id="MBM6921586.1"/>
    </source>
</evidence>
<feature type="transmembrane region" description="Helical" evidence="1">
    <location>
        <begin position="51"/>
        <end position="72"/>
    </location>
</feature>
<gene>
    <name evidence="2" type="ORF">H6A12_10535</name>
</gene>